<sequence length="367" mass="43705">IGRWLRFAIQYVSQYCSQVLVDENIQLSQLKSDAYVNDDFEAQLNKKFYALKAKLQLLNWQKIHDLMSQMKEQTFIVFTTDKHMQGMRDVKNVIFITFETQKVHCLTFEQFQLDIKALVNFTKQNRVHSALSTDFFRLHRFTFDQQNQEMSDLQNTAHLTTADLMATVQNHRDILFKCDFKRFAFNQQRSPELFQCPEVQKIVEFRKYFFFFQQLTDLQKGRIFQFKLSETTVLKDIKDQLCVFGENSFLSSYKQRLSCFFATPDQILFQLIQTFMQLNLSYIVSDFQGFSFQQLAHNFICAVFDVNLSLEVDFIEYIKQLNLISQKSKYVQKQVWKDQNFIQEMLGMRDCAELVRQKLNSIEEDSD</sequence>
<reference evidence="1" key="1">
    <citation type="submission" date="2015-07" db="EMBL/GenBank/DDBJ databases">
        <title>Adaptation to a free-living lifestyle via gene acquisitions in the diplomonad Trepomonas sp. PC1.</title>
        <authorList>
            <person name="Xu F."/>
            <person name="Jerlstrom-Hultqvist J."/>
            <person name="Kolisko M."/>
            <person name="Simpson A.G.B."/>
            <person name="Roger A.J."/>
            <person name="Svard S.G."/>
            <person name="Andersson J.O."/>
        </authorList>
    </citation>
    <scope>NUCLEOTIDE SEQUENCE</scope>
    <source>
        <strain evidence="1">PC1</strain>
    </source>
</reference>
<proteinExistence type="predicted"/>
<organism evidence="1">
    <name type="scientific">Trepomonas sp. PC1</name>
    <dbReference type="NCBI Taxonomy" id="1076344"/>
    <lineage>
        <taxon>Eukaryota</taxon>
        <taxon>Metamonada</taxon>
        <taxon>Diplomonadida</taxon>
        <taxon>Hexamitidae</taxon>
        <taxon>Hexamitinae</taxon>
        <taxon>Trepomonas</taxon>
    </lineage>
</organism>
<dbReference type="EMBL" id="GDID01007454">
    <property type="protein sequence ID" value="JAP89152.1"/>
    <property type="molecule type" value="Transcribed_RNA"/>
</dbReference>
<name>A0A146JX07_9EUKA</name>
<accession>A0A146JX07</accession>
<protein>
    <submittedName>
        <fullName evidence="1">Uncharacterized protein</fullName>
    </submittedName>
</protein>
<feature type="non-terminal residue" evidence="1">
    <location>
        <position position="1"/>
    </location>
</feature>
<evidence type="ECO:0000313" key="1">
    <source>
        <dbReference type="EMBL" id="JAP89152.1"/>
    </source>
</evidence>
<dbReference type="AlphaFoldDB" id="A0A146JX07"/>
<gene>
    <name evidence="1" type="ORF">TPC1_31353</name>
</gene>